<dbReference type="AlphaFoldDB" id="A0AA39D979"/>
<feature type="compositionally biased region" description="Acidic residues" evidence="1">
    <location>
        <begin position="131"/>
        <end position="140"/>
    </location>
</feature>
<evidence type="ECO:0000313" key="3">
    <source>
        <dbReference type="Proteomes" id="UP001168098"/>
    </source>
</evidence>
<comment type="caution">
    <text evidence="2">The sequence shown here is derived from an EMBL/GenBank/DDBJ whole genome shotgun (WGS) entry which is preliminary data.</text>
</comment>
<evidence type="ECO:0000313" key="2">
    <source>
        <dbReference type="EMBL" id="KAJ9676553.1"/>
    </source>
</evidence>
<evidence type="ECO:0000256" key="1">
    <source>
        <dbReference type="SAM" id="MobiDB-lite"/>
    </source>
</evidence>
<proteinExistence type="predicted"/>
<feature type="compositionally biased region" description="Low complexity" evidence="1">
    <location>
        <begin position="225"/>
        <end position="239"/>
    </location>
</feature>
<dbReference type="EMBL" id="JARBHA010000017">
    <property type="protein sequence ID" value="KAJ9676553.1"/>
    <property type="molecule type" value="Genomic_DNA"/>
</dbReference>
<name>A0AA39D979_VITRO</name>
<feature type="region of interest" description="Disordered" evidence="1">
    <location>
        <begin position="49"/>
        <end position="211"/>
    </location>
</feature>
<feature type="region of interest" description="Disordered" evidence="1">
    <location>
        <begin position="220"/>
        <end position="239"/>
    </location>
</feature>
<feature type="compositionally biased region" description="Basic and acidic residues" evidence="1">
    <location>
        <begin position="116"/>
        <end position="130"/>
    </location>
</feature>
<protein>
    <submittedName>
        <fullName evidence="2">Uncharacterized protein</fullName>
    </submittedName>
</protein>
<gene>
    <name evidence="2" type="ORF">PVL29_021861</name>
</gene>
<feature type="compositionally biased region" description="Polar residues" evidence="1">
    <location>
        <begin position="166"/>
        <end position="183"/>
    </location>
</feature>
<accession>A0AA39D979</accession>
<feature type="region of interest" description="Disordered" evidence="1">
    <location>
        <begin position="1"/>
        <end position="27"/>
    </location>
</feature>
<keyword evidence="3" id="KW-1185">Reference proteome</keyword>
<dbReference type="Proteomes" id="UP001168098">
    <property type="component" value="Unassembled WGS sequence"/>
</dbReference>
<reference evidence="2 3" key="1">
    <citation type="journal article" date="2023" name="BMC Biotechnol.">
        <title>Vitis rotundifolia cv Carlos genome sequencing.</title>
        <authorList>
            <person name="Huff M."/>
            <person name="Hulse-Kemp A."/>
            <person name="Scheffler B."/>
            <person name="Youngblood R."/>
            <person name="Simpson S."/>
            <person name="Babiker E."/>
            <person name="Staton M."/>
        </authorList>
    </citation>
    <scope>NUCLEOTIDE SEQUENCE [LARGE SCALE GENOMIC DNA]</scope>
    <source>
        <tissue evidence="2">Leaf</tissue>
    </source>
</reference>
<feature type="compositionally biased region" description="Low complexity" evidence="1">
    <location>
        <begin position="188"/>
        <end position="199"/>
    </location>
</feature>
<sequence>MGCGASKCSHGDDPSPAGLRRPLFRGSGDEIKRRSTCMFGCGTTLSKKELLTNGDADIDDYPINGSNEDGRRSMSSSSLEDGSTRLKVATESDGEVVMKAPGTETGTTSLLPIQEEGSRGEEEMGKRGREEEGDDEEEKDEDGKASGEEVGLVCPGSPSFREYCTATDNGTNDATRNNSQSDLKNAEGSQFSNSNQGSSMTQPVKKDKKGRRFRRAVMNLIAIKSSPSSSSQVRASTSD</sequence>
<organism evidence="2 3">
    <name type="scientific">Vitis rotundifolia</name>
    <name type="common">Muscadine grape</name>
    <dbReference type="NCBI Taxonomy" id="103349"/>
    <lineage>
        <taxon>Eukaryota</taxon>
        <taxon>Viridiplantae</taxon>
        <taxon>Streptophyta</taxon>
        <taxon>Embryophyta</taxon>
        <taxon>Tracheophyta</taxon>
        <taxon>Spermatophyta</taxon>
        <taxon>Magnoliopsida</taxon>
        <taxon>eudicotyledons</taxon>
        <taxon>Gunneridae</taxon>
        <taxon>Pentapetalae</taxon>
        <taxon>rosids</taxon>
        <taxon>Vitales</taxon>
        <taxon>Vitaceae</taxon>
        <taxon>Viteae</taxon>
        <taxon>Vitis</taxon>
    </lineage>
</organism>